<comment type="caution">
    <text evidence="2">The sequence shown here is derived from an EMBL/GenBank/DDBJ whole genome shotgun (WGS) entry which is preliminary data.</text>
</comment>
<gene>
    <name evidence="2" type="ORF">FRX31_033612</name>
</gene>
<proteinExistence type="predicted"/>
<feature type="region of interest" description="Disordered" evidence="1">
    <location>
        <begin position="92"/>
        <end position="132"/>
    </location>
</feature>
<evidence type="ECO:0000313" key="3">
    <source>
        <dbReference type="Proteomes" id="UP000554482"/>
    </source>
</evidence>
<evidence type="ECO:0000313" key="2">
    <source>
        <dbReference type="EMBL" id="KAF5176801.1"/>
    </source>
</evidence>
<dbReference type="EMBL" id="JABWDY010042219">
    <property type="protein sequence ID" value="KAF5176801.1"/>
    <property type="molecule type" value="Genomic_DNA"/>
</dbReference>
<organism evidence="2 3">
    <name type="scientific">Thalictrum thalictroides</name>
    <name type="common">Rue-anemone</name>
    <name type="synonym">Anemone thalictroides</name>
    <dbReference type="NCBI Taxonomy" id="46969"/>
    <lineage>
        <taxon>Eukaryota</taxon>
        <taxon>Viridiplantae</taxon>
        <taxon>Streptophyta</taxon>
        <taxon>Embryophyta</taxon>
        <taxon>Tracheophyta</taxon>
        <taxon>Spermatophyta</taxon>
        <taxon>Magnoliopsida</taxon>
        <taxon>Ranunculales</taxon>
        <taxon>Ranunculaceae</taxon>
        <taxon>Thalictroideae</taxon>
        <taxon>Thalictrum</taxon>
    </lineage>
</organism>
<evidence type="ECO:0000256" key="1">
    <source>
        <dbReference type="SAM" id="MobiDB-lite"/>
    </source>
</evidence>
<dbReference type="Proteomes" id="UP000554482">
    <property type="component" value="Unassembled WGS sequence"/>
</dbReference>
<keyword evidence="3" id="KW-1185">Reference proteome</keyword>
<accession>A0A7J6UWD5</accession>
<sequence length="132" mass="14512">MMAEEQITDVVIVQSNVLMLTDGQEKDILLTDEMLAIETVQLQDPPADPPEVTNIAVTSEKALVHEESIVVSSPKLVVQEAQAIKLRLSQLEANRQLQGRDTAKTPTTKSKKSKTVENDPGPPNTRARKSVR</sequence>
<name>A0A7J6UWD5_THATH</name>
<dbReference type="AlphaFoldDB" id="A0A7J6UWD5"/>
<protein>
    <submittedName>
        <fullName evidence="2">Uncharacterized protein</fullName>
    </submittedName>
</protein>
<reference evidence="2 3" key="1">
    <citation type="submission" date="2020-06" db="EMBL/GenBank/DDBJ databases">
        <title>Transcriptomic and genomic resources for Thalictrum thalictroides and T. hernandezii: Facilitating candidate gene discovery in an emerging model plant lineage.</title>
        <authorList>
            <person name="Arias T."/>
            <person name="Riano-Pachon D.M."/>
            <person name="Di Stilio V.S."/>
        </authorList>
    </citation>
    <scope>NUCLEOTIDE SEQUENCE [LARGE SCALE GENOMIC DNA]</scope>
    <source>
        <strain evidence="3">cv. WT478/WT964</strain>
        <tissue evidence="2">Leaves</tissue>
    </source>
</reference>